<dbReference type="Pfam" id="PF16420">
    <property type="entry name" value="ATG7_N"/>
    <property type="match status" value="1"/>
</dbReference>
<evidence type="ECO:0000259" key="12">
    <source>
        <dbReference type="Pfam" id="PF00899"/>
    </source>
</evidence>
<evidence type="ECO:0000256" key="2">
    <source>
        <dbReference type="ARBA" id="ARBA00011738"/>
    </source>
</evidence>
<dbReference type="InterPro" id="IPR006285">
    <property type="entry name" value="Atg7"/>
</dbReference>
<evidence type="ECO:0000313" key="15">
    <source>
        <dbReference type="Proteomes" id="UP000230233"/>
    </source>
</evidence>
<dbReference type="FunFam" id="3.40.140.100:FF:000008">
    <property type="entry name" value="AuTophaGy (Yeast Atg homolog)"/>
    <property type="match status" value="1"/>
</dbReference>
<evidence type="ECO:0000259" key="13">
    <source>
        <dbReference type="Pfam" id="PF16420"/>
    </source>
</evidence>
<keyword evidence="6 10" id="KW-0833">Ubl conjugation pathway</keyword>
<dbReference type="FunFam" id="3.40.50.720:FF:000395">
    <property type="entry name" value="ubiquitin-like modifier-activating enzyme ATG7"/>
    <property type="match status" value="1"/>
</dbReference>
<dbReference type="OrthoDB" id="338614at2759"/>
<keyword evidence="5 10" id="KW-0963">Cytoplasm</keyword>
<dbReference type="InterPro" id="IPR032197">
    <property type="entry name" value="Atg7_N"/>
</dbReference>
<dbReference type="InterPro" id="IPR035985">
    <property type="entry name" value="Ubiquitin-activating_enz"/>
</dbReference>
<dbReference type="Gene3D" id="3.40.140.70">
    <property type="entry name" value="Ubiquitin-like modifier-activating enzyme ATG7 N-terminal domain"/>
    <property type="match status" value="1"/>
</dbReference>
<protein>
    <recommendedName>
        <fullName evidence="3 10">Ubiquitin-like modifier-activating enzyme ATG7</fullName>
    </recommendedName>
    <alternativeName>
        <fullName evidence="10">Autophagy-related protein 7</fullName>
    </alternativeName>
</protein>
<feature type="domain" description="Ubiquitin-like modifier-activating enzyme Atg7 N-terminal" evidence="13">
    <location>
        <begin position="25"/>
        <end position="302"/>
    </location>
</feature>
<dbReference type="GO" id="GO:0015031">
    <property type="term" value="P:protein transport"/>
    <property type="evidence" value="ECO:0007669"/>
    <property type="project" value="UniProtKB-UniRule"/>
</dbReference>
<dbReference type="Proteomes" id="UP000230233">
    <property type="component" value="Chromosome IV"/>
</dbReference>
<evidence type="ECO:0000256" key="8">
    <source>
        <dbReference type="ARBA" id="ARBA00023006"/>
    </source>
</evidence>
<name>A0A2G5U3V6_9PELO</name>
<dbReference type="GO" id="GO:0034727">
    <property type="term" value="P:piecemeal microautophagy of the nucleus"/>
    <property type="evidence" value="ECO:0007669"/>
    <property type="project" value="TreeGrafter"/>
</dbReference>
<comment type="subunit">
    <text evidence="2 10">Homodimer.</text>
</comment>
<comment type="similarity">
    <text evidence="1 10">Belongs to the ATG7 family.</text>
</comment>
<keyword evidence="8 10" id="KW-0072">Autophagy</keyword>
<proteinExistence type="inferred from homology"/>
<dbReference type="Pfam" id="PF00899">
    <property type="entry name" value="ThiF"/>
    <property type="match status" value="1"/>
</dbReference>
<dbReference type="GO" id="GO:0019778">
    <property type="term" value="F:Atg12 activating enzyme activity"/>
    <property type="evidence" value="ECO:0007669"/>
    <property type="project" value="TreeGrafter"/>
</dbReference>
<dbReference type="InterPro" id="IPR045886">
    <property type="entry name" value="ThiF/MoeB/HesA"/>
</dbReference>
<keyword evidence="15" id="KW-1185">Reference proteome</keyword>
<keyword evidence="4 10" id="KW-0813">Transport</keyword>
<evidence type="ECO:0000256" key="4">
    <source>
        <dbReference type="ARBA" id="ARBA00022448"/>
    </source>
</evidence>
<dbReference type="Gene3D" id="3.40.50.720">
    <property type="entry name" value="NAD(P)-binding Rossmann-like Domain"/>
    <property type="match status" value="1"/>
</dbReference>
<evidence type="ECO:0000256" key="5">
    <source>
        <dbReference type="ARBA" id="ARBA00022490"/>
    </source>
</evidence>
<comment type="subcellular location">
    <subcellularLocation>
        <location evidence="10">Cytoplasm</location>
    </subcellularLocation>
    <subcellularLocation>
        <location evidence="10">Preautophagosomal structure</location>
    </subcellularLocation>
</comment>
<keyword evidence="11" id="KW-0175">Coiled coil</keyword>
<dbReference type="GO" id="GO:0000045">
    <property type="term" value="P:autophagosome assembly"/>
    <property type="evidence" value="ECO:0007669"/>
    <property type="project" value="TreeGrafter"/>
</dbReference>
<comment type="function">
    <text evidence="10">E1-like activating enzyme involved in the 2 ubiquitin-like systems required for autophagy.</text>
</comment>
<dbReference type="GO" id="GO:0000422">
    <property type="term" value="P:autophagy of mitochondrion"/>
    <property type="evidence" value="ECO:0007669"/>
    <property type="project" value="TreeGrafter"/>
</dbReference>
<feature type="active site" description="Glycyl thioester intermediate" evidence="9">
    <location>
        <position position="536"/>
    </location>
</feature>
<dbReference type="SUPFAM" id="SSF69572">
    <property type="entry name" value="Activating enzymes of the ubiquitin-like proteins"/>
    <property type="match status" value="1"/>
</dbReference>
<evidence type="ECO:0000256" key="6">
    <source>
        <dbReference type="ARBA" id="ARBA00022786"/>
    </source>
</evidence>
<evidence type="ECO:0000256" key="7">
    <source>
        <dbReference type="ARBA" id="ARBA00022927"/>
    </source>
</evidence>
<organism evidence="14 15">
    <name type="scientific">Caenorhabditis nigoni</name>
    <dbReference type="NCBI Taxonomy" id="1611254"/>
    <lineage>
        <taxon>Eukaryota</taxon>
        <taxon>Metazoa</taxon>
        <taxon>Ecdysozoa</taxon>
        <taxon>Nematoda</taxon>
        <taxon>Chromadorea</taxon>
        <taxon>Rhabditida</taxon>
        <taxon>Rhabditina</taxon>
        <taxon>Rhabditomorpha</taxon>
        <taxon>Rhabditoidea</taxon>
        <taxon>Rhabditidae</taxon>
        <taxon>Peloderinae</taxon>
        <taxon>Caenorhabditis</taxon>
    </lineage>
</organism>
<evidence type="ECO:0000256" key="1">
    <source>
        <dbReference type="ARBA" id="ARBA00010931"/>
    </source>
</evidence>
<evidence type="ECO:0000256" key="11">
    <source>
        <dbReference type="SAM" id="Coils"/>
    </source>
</evidence>
<dbReference type="GO" id="GO:0000407">
    <property type="term" value="C:phagophore assembly site"/>
    <property type="evidence" value="ECO:0007669"/>
    <property type="project" value="UniProtKB-SubCell"/>
</dbReference>
<evidence type="ECO:0000256" key="3">
    <source>
        <dbReference type="ARBA" id="ARBA00017647"/>
    </source>
</evidence>
<sequence length="663" mass="74510">MFYNPPCTHSFFVSFSIGEPLRMATFVPFKTYLDTPFWREVNKRKRDEWKLDDTPKPIFSQLSLCERNSDHCRLSLSHDSFKPSNGNPNELSISGNLMLYNTREKFKEAATAKSLEELMKTEATKIWDVITTKTWLQNPHLLSSFTIIAFADLKKFHYIYKTCIPSLKYPKNPEQEISSLSTDESSLLTYYKQTFAPVFLFSKSSQKALEIAHLERQVNPDDVLIVVADPSPNPSSAGRLVKNVVAAVAYLHPTWNHCNVISLRSSGSIEIKYSWPANADAVVQNLVPQCSGWEQHYSADLSKQFDPKIMMEEAVNLNLSLIKWRLNPDLKLERYSTLKVLILGAGTIGCNLARGIMAWGVRHISFVDNSFVSYSNPVRQSLSKFEDALNGRGKAETAVDALKEIFPSVQAFGYQLTVPMPGHTIDEKDEEQLEKDVRQLEELIKNHDVVFLALDSREARWLPTVMASIHRKIAISVAIGFDTYVIIRHGIGLRKDSSSEDVNSEAVPYSQLSCYFCSDVTAPGNSTSDRTLDQQCTVSRSGLSMIASGFAVELLASVLQHPDPLAAPASLDDNTTLLGAVPHQIRGFLHRFQQIHPSVKRFEKCVACGDLIADRFQKNGWKFVRDVMNSPKHLEEVTGLDELQESVEAIDIDFDDDESVASV</sequence>
<dbReference type="PANTHER" id="PTHR10953">
    <property type="entry name" value="UBIQUITIN-ACTIVATING ENZYME E1"/>
    <property type="match status" value="1"/>
</dbReference>
<reference evidence="15" key="1">
    <citation type="submission" date="2017-10" db="EMBL/GenBank/DDBJ databases">
        <title>Rapid genome shrinkage in a self-fertile nematode reveals novel sperm competition proteins.</title>
        <authorList>
            <person name="Yin D."/>
            <person name="Schwarz E.M."/>
            <person name="Thomas C.G."/>
            <person name="Felde R.L."/>
            <person name="Korf I.F."/>
            <person name="Cutter A.D."/>
            <person name="Schartner C.M."/>
            <person name="Ralston E.J."/>
            <person name="Meyer B.J."/>
            <person name="Haag E.S."/>
        </authorList>
    </citation>
    <scope>NUCLEOTIDE SEQUENCE [LARGE SCALE GENOMIC DNA]</scope>
    <source>
        <strain evidence="15">JU1422</strain>
    </source>
</reference>
<dbReference type="EMBL" id="PDUG01000004">
    <property type="protein sequence ID" value="PIC34209.1"/>
    <property type="molecule type" value="Genomic_DNA"/>
</dbReference>
<dbReference type="InterPro" id="IPR042522">
    <property type="entry name" value="Atg7_N_1"/>
</dbReference>
<evidence type="ECO:0000256" key="9">
    <source>
        <dbReference type="PIRSR" id="PIRSR606285-1"/>
    </source>
</evidence>
<dbReference type="InterPro" id="IPR000594">
    <property type="entry name" value="ThiF_NAD_FAD-bd"/>
</dbReference>
<dbReference type="AlphaFoldDB" id="A0A2G5U3V6"/>
<keyword evidence="7 10" id="KW-0653">Protein transport</keyword>
<dbReference type="Gene3D" id="3.40.140.100">
    <property type="entry name" value="Ubiquitin-like modifier-activating enzyme ATG7 C-terminal domain"/>
    <property type="match status" value="1"/>
</dbReference>
<dbReference type="STRING" id="1611254.A0A2G5U3V6"/>
<dbReference type="GO" id="GO:0019779">
    <property type="term" value="F:Atg8 activating enzyme activity"/>
    <property type="evidence" value="ECO:0007669"/>
    <property type="project" value="TreeGrafter"/>
</dbReference>
<comment type="caution">
    <text evidence="14">The sequence shown here is derived from an EMBL/GenBank/DDBJ whole genome shotgun (WGS) entry which is preliminary data.</text>
</comment>
<dbReference type="InterPro" id="IPR042523">
    <property type="entry name" value="Atg7_N_2"/>
</dbReference>
<dbReference type="CDD" id="cd01486">
    <property type="entry name" value="Apg7"/>
    <property type="match status" value="1"/>
</dbReference>
<feature type="coiled-coil region" evidence="11">
    <location>
        <begin position="423"/>
        <end position="450"/>
    </location>
</feature>
<feature type="domain" description="THIF-type NAD/FAD binding fold" evidence="12">
    <location>
        <begin position="324"/>
        <end position="564"/>
    </location>
</feature>
<dbReference type="PANTHER" id="PTHR10953:SF3">
    <property type="entry name" value="UBIQUITIN-LIKE MODIFIER-ACTIVATING ENZYME ATG7"/>
    <property type="match status" value="1"/>
</dbReference>
<dbReference type="NCBIfam" id="TIGR01381">
    <property type="entry name" value="E1_like_apg7"/>
    <property type="match status" value="1"/>
</dbReference>
<gene>
    <name evidence="14" type="primary">Cni-atg-7</name>
    <name evidence="14" type="synonym">Cnig_chr_IV.g13931</name>
    <name evidence="14" type="ORF">B9Z55_013931</name>
</gene>
<evidence type="ECO:0000256" key="10">
    <source>
        <dbReference type="RuleBase" id="RU366022"/>
    </source>
</evidence>
<evidence type="ECO:0000313" key="14">
    <source>
        <dbReference type="EMBL" id="PIC34209.1"/>
    </source>
</evidence>
<dbReference type="GO" id="GO:0006995">
    <property type="term" value="P:cellular response to nitrogen starvation"/>
    <property type="evidence" value="ECO:0007669"/>
    <property type="project" value="TreeGrafter"/>
</dbReference>
<accession>A0A2G5U3V6</accession>
<dbReference type="GO" id="GO:0032446">
    <property type="term" value="P:protein modification by small protein conjugation"/>
    <property type="evidence" value="ECO:0007669"/>
    <property type="project" value="TreeGrafter"/>
</dbReference>